<dbReference type="HOGENOM" id="CLU_087416_3_1_1"/>
<evidence type="ECO:0000256" key="3">
    <source>
        <dbReference type="ARBA" id="ARBA00023242"/>
    </source>
</evidence>
<keyword evidence="3 4" id="KW-0539">Nucleus</keyword>
<protein>
    <submittedName>
        <fullName evidence="5">Paired amphipathic helix protein</fullName>
    </submittedName>
</protein>
<sequence>MKKLSVGDALSLLAAVKRRFGYEKREKYGSFLQIMKDFKAERIDARDVKLRVYELLDGHEDLISKFNIFLPAEYEIKLPLDRDDDHVDQQEGRMLETKDASAFLEKVKDMFDGKNEEKYHEFLEIVKDFKIGRIDISVTAARGNELFQGHTDLILGFNAFLAKKYRITPLVQLDTVFCYNLPQT</sequence>
<dbReference type="SUPFAM" id="SSF47762">
    <property type="entry name" value="PAH2 domain"/>
    <property type="match status" value="2"/>
</dbReference>
<reference evidence="6" key="3">
    <citation type="submission" date="2015-04" db="UniProtKB">
        <authorList>
            <consortium name="EnsemblPlants"/>
        </authorList>
    </citation>
    <scope>IDENTIFICATION</scope>
    <source>
        <strain evidence="6">cv. Jemalong A17</strain>
    </source>
</reference>
<evidence type="ECO:0000256" key="4">
    <source>
        <dbReference type="PROSITE-ProRule" id="PRU00810"/>
    </source>
</evidence>
<evidence type="ECO:0000256" key="1">
    <source>
        <dbReference type="ARBA" id="ARBA00004123"/>
    </source>
</evidence>
<dbReference type="PROSITE" id="PS51477">
    <property type="entry name" value="PAH"/>
    <property type="match status" value="2"/>
</dbReference>
<dbReference type="GO" id="GO:0003714">
    <property type="term" value="F:transcription corepressor activity"/>
    <property type="evidence" value="ECO:0007669"/>
    <property type="project" value="InterPro"/>
</dbReference>
<evidence type="ECO:0000313" key="7">
    <source>
        <dbReference type="Proteomes" id="UP000002051"/>
    </source>
</evidence>
<dbReference type="InterPro" id="IPR039774">
    <property type="entry name" value="Sin3-like"/>
</dbReference>
<accession>A0A072UTX5</accession>
<dbReference type="Pfam" id="PF02671">
    <property type="entry name" value="PAH"/>
    <property type="match status" value="2"/>
</dbReference>
<keyword evidence="2" id="KW-0678">Repressor</keyword>
<gene>
    <name evidence="5" type="ordered locus">MTR_3g006105</name>
</gene>
<dbReference type="EnsemblPlants" id="KEH32791">
    <property type="protein sequence ID" value="KEH32791"/>
    <property type="gene ID" value="MTR_3g006105"/>
</dbReference>
<evidence type="ECO:0000256" key="2">
    <source>
        <dbReference type="ARBA" id="ARBA00022491"/>
    </source>
</evidence>
<dbReference type="InterPro" id="IPR036600">
    <property type="entry name" value="PAH_sf"/>
</dbReference>
<dbReference type="Proteomes" id="UP000002051">
    <property type="component" value="Chromosome 3"/>
</dbReference>
<dbReference type="PANTHER" id="PTHR12346:SF0">
    <property type="entry name" value="SIN3A, ISOFORM G"/>
    <property type="match status" value="1"/>
</dbReference>
<name>A0A072UTX5_MEDTR</name>
<proteinExistence type="predicted"/>
<evidence type="ECO:0000313" key="6">
    <source>
        <dbReference type="EnsemblPlants" id="KEH32791"/>
    </source>
</evidence>
<dbReference type="FunFam" id="1.20.1160.11:FF:000001">
    <property type="entry name" value="Paired amphipathic helix protein Sin3"/>
    <property type="match status" value="2"/>
</dbReference>
<dbReference type="EMBL" id="CM001219">
    <property type="protein sequence ID" value="KEH32791.1"/>
    <property type="molecule type" value="Genomic_DNA"/>
</dbReference>
<dbReference type="PANTHER" id="PTHR12346">
    <property type="entry name" value="SIN3B-RELATED"/>
    <property type="match status" value="1"/>
</dbReference>
<evidence type="ECO:0000313" key="5">
    <source>
        <dbReference type="EMBL" id="KEH32791.1"/>
    </source>
</evidence>
<dbReference type="InterPro" id="IPR003822">
    <property type="entry name" value="PAH"/>
</dbReference>
<dbReference type="Gene3D" id="1.20.1160.11">
    <property type="entry name" value="Paired amphipathic helix"/>
    <property type="match status" value="2"/>
</dbReference>
<reference evidence="5 7" key="2">
    <citation type="journal article" date="2014" name="BMC Genomics">
        <title>An improved genome release (version Mt4.0) for the model legume Medicago truncatula.</title>
        <authorList>
            <person name="Tang H."/>
            <person name="Krishnakumar V."/>
            <person name="Bidwell S."/>
            <person name="Rosen B."/>
            <person name="Chan A."/>
            <person name="Zhou S."/>
            <person name="Gentzbittel L."/>
            <person name="Childs K.L."/>
            <person name="Yandell M."/>
            <person name="Gundlach H."/>
            <person name="Mayer K.F."/>
            <person name="Schwartz D.C."/>
            <person name="Town C.D."/>
        </authorList>
    </citation>
    <scope>GENOME REANNOTATION</scope>
    <source>
        <strain evidence="5">A17</strain>
        <strain evidence="6 7">cv. Jemalong A17</strain>
    </source>
</reference>
<keyword evidence="7" id="KW-1185">Reference proteome</keyword>
<organism evidence="5 7">
    <name type="scientific">Medicago truncatula</name>
    <name type="common">Barrel medic</name>
    <name type="synonym">Medicago tribuloides</name>
    <dbReference type="NCBI Taxonomy" id="3880"/>
    <lineage>
        <taxon>Eukaryota</taxon>
        <taxon>Viridiplantae</taxon>
        <taxon>Streptophyta</taxon>
        <taxon>Embryophyta</taxon>
        <taxon>Tracheophyta</taxon>
        <taxon>Spermatophyta</taxon>
        <taxon>Magnoliopsida</taxon>
        <taxon>eudicotyledons</taxon>
        <taxon>Gunneridae</taxon>
        <taxon>Pentapetalae</taxon>
        <taxon>rosids</taxon>
        <taxon>fabids</taxon>
        <taxon>Fabales</taxon>
        <taxon>Fabaceae</taxon>
        <taxon>Papilionoideae</taxon>
        <taxon>50 kb inversion clade</taxon>
        <taxon>NPAAA clade</taxon>
        <taxon>Hologalegina</taxon>
        <taxon>IRL clade</taxon>
        <taxon>Trifolieae</taxon>
        <taxon>Medicago</taxon>
    </lineage>
</organism>
<dbReference type="STRING" id="3880.A0A072UTX5"/>
<dbReference type="GO" id="GO:0005634">
    <property type="term" value="C:nucleus"/>
    <property type="evidence" value="ECO:0007669"/>
    <property type="project" value="UniProtKB-SubCell"/>
</dbReference>
<comment type="subcellular location">
    <subcellularLocation>
        <location evidence="1 4">Nucleus</location>
    </subcellularLocation>
</comment>
<dbReference type="AlphaFoldDB" id="A0A072UTX5"/>
<reference evidence="5 7" key="1">
    <citation type="journal article" date="2011" name="Nature">
        <title>The Medicago genome provides insight into the evolution of rhizobial symbioses.</title>
        <authorList>
            <person name="Young N.D."/>
            <person name="Debelle F."/>
            <person name="Oldroyd G.E."/>
            <person name="Geurts R."/>
            <person name="Cannon S.B."/>
            <person name="Udvardi M.K."/>
            <person name="Benedito V.A."/>
            <person name="Mayer K.F."/>
            <person name="Gouzy J."/>
            <person name="Schoof H."/>
            <person name="Van de Peer Y."/>
            <person name="Proost S."/>
            <person name="Cook D.R."/>
            <person name="Meyers B.C."/>
            <person name="Spannagl M."/>
            <person name="Cheung F."/>
            <person name="De Mita S."/>
            <person name="Krishnakumar V."/>
            <person name="Gundlach H."/>
            <person name="Zhou S."/>
            <person name="Mudge J."/>
            <person name="Bharti A.K."/>
            <person name="Murray J.D."/>
            <person name="Naoumkina M.A."/>
            <person name="Rosen B."/>
            <person name="Silverstein K.A."/>
            <person name="Tang H."/>
            <person name="Rombauts S."/>
            <person name="Zhao P.X."/>
            <person name="Zhou P."/>
            <person name="Barbe V."/>
            <person name="Bardou P."/>
            <person name="Bechner M."/>
            <person name="Bellec A."/>
            <person name="Berger A."/>
            <person name="Berges H."/>
            <person name="Bidwell S."/>
            <person name="Bisseling T."/>
            <person name="Choisne N."/>
            <person name="Couloux A."/>
            <person name="Denny R."/>
            <person name="Deshpande S."/>
            <person name="Dai X."/>
            <person name="Doyle J.J."/>
            <person name="Dudez A.M."/>
            <person name="Farmer A.D."/>
            <person name="Fouteau S."/>
            <person name="Franken C."/>
            <person name="Gibelin C."/>
            <person name="Gish J."/>
            <person name="Goldstein S."/>
            <person name="Gonzalez A.J."/>
            <person name="Green P.J."/>
            <person name="Hallab A."/>
            <person name="Hartog M."/>
            <person name="Hua A."/>
            <person name="Humphray S.J."/>
            <person name="Jeong D.H."/>
            <person name="Jing Y."/>
            <person name="Jocker A."/>
            <person name="Kenton S.M."/>
            <person name="Kim D.J."/>
            <person name="Klee K."/>
            <person name="Lai H."/>
            <person name="Lang C."/>
            <person name="Lin S."/>
            <person name="Macmil S.L."/>
            <person name="Magdelenat G."/>
            <person name="Matthews L."/>
            <person name="McCorrison J."/>
            <person name="Monaghan E.L."/>
            <person name="Mun J.H."/>
            <person name="Najar F.Z."/>
            <person name="Nicholson C."/>
            <person name="Noirot C."/>
            <person name="O'Bleness M."/>
            <person name="Paule C.R."/>
            <person name="Poulain J."/>
            <person name="Prion F."/>
            <person name="Qin B."/>
            <person name="Qu C."/>
            <person name="Retzel E.F."/>
            <person name="Riddle C."/>
            <person name="Sallet E."/>
            <person name="Samain S."/>
            <person name="Samson N."/>
            <person name="Sanders I."/>
            <person name="Saurat O."/>
            <person name="Scarpelli C."/>
            <person name="Schiex T."/>
            <person name="Segurens B."/>
            <person name="Severin A.J."/>
            <person name="Sherrier D.J."/>
            <person name="Shi R."/>
            <person name="Sims S."/>
            <person name="Singer S.R."/>
            <person name="Sinharoy S."/>
            <person name="Sterck L."/>
            <person name="Viollet A."/>
            <person name="Wang B.B."/>
            <person name="Wang K."/>
            <person name="Wang M."/>
            <person name="Wang X."/>
            <person name="Warfsmann J."/>
            <person name="Weissenbach J."/>
            <person name="White D.D."/>
            <person name="White J.D."/>
            <person name="Wiley G.B."/>
            <person name="Wincker P."/>
            <person name="Xing Y."/>
            <person name="Yang L."/>
            <person name="Yao Z."/>
            <person name="Ying F."/>
            <person name="Zhai J."/>
            <person name="Zhou L."/>
            <person name="Zuber A."/>
            <person name="Denarie J."/>
            <person name="Dixon R.A."/>
            <person name="May G.D."/>
            <person name="Schwartz D.C."/>
            <person name="Rogers J."/>
            <person name="Quetier F."/>
            <person name="Town C.D."/>
            <person name="Roe B.A."/>
        </authorList>
    </citation>
    <scope>NUCLEOTIDE SEQUENCE [LARGE SCALE GENOMIC DNA]</scope>
    <source>
        <strain evidence="5">A17</strain>
        <strain evidence="6 7">cv. Jemalong A17</strain>
    </source>
</reference>